<evidence type="ECO:0000313" key="5">
    <source>
        <dbReference type="Proteomes" id="UP001596052"/>
    </source>
</evidence>
<evidence type="ECO:0000313" key="4">
    <source>
        <dbReference type="EMBL" id="MFC5453870.1"/>
    </source>
</evidence>
<keyword evidence="5" id="KW-1185">Reference proteome</keyword>
<evidence type="ECO:0000256" key="3">
    <source>
        <dbReference type="SAM" id="SignalP"/>
    </source>
</evidence>
<feature type="signal peptide" evidence="3">
    <location>
        <begin position="1"/>
        <end position="24"/>
    </location>
</feature>
<organism evidence="4 5">
    <name type="scientific">Prosthecobacter fluviatilis</name>
    <dbReference type="NCBI Taxonomy" id="445931"/>
    <lineage>
        <taxon>Bacteria</taxon>
        <taxon>Pseudomonadati</taxon>
        <taxon>Verrucomicrobiota</taxon>
        <taxon>Verrucomicrobiia</taxon>
        <taxon>Verrucomicrobiales</taxon>
        <taxon>Verrucomicrobiaceae</taxon>
        <taxon>Prosthecobacter</taxon>
    </lineage>
</organism>
<comment type="caution">
    <text evidence="4">The sequence shown here is derived from an EMBL/GenBank/DDBJ whole genome shotgun (WGS) entry which is preliminary data.</text>
</comment>
<sequence length="354" mass="38645">MQTHLQSLQGSVLALLLAAVCVHGAEPLTTACYYDEEGMRYLTLRQTSATGVEVTTRWASEPGSTGVWTGQGNRKDNVITFAAVVDEGQDRGSYFIAKGGESKMEVLFKPGQKMPQDPGILGSYRRVSEEKRLQLARKEAQAAEERLSTALKEAAHNWPGVDKTVPADWKARWPALLGRWMKIAYQTPEPAKARPAQPFPSGKETPAAEKDSQYWLKLAQATAAAYGFLQQEAVLKSSSWDGEYDDGFGGHVSIRQAKDGKLRVNLSCTRVIEGQGADLAGQVPAEAVKKSGEESTAQAVFSEADVPDNAKDVNVTLRRKGGFLWVEIRRKASPPGSLSWFDGIYRWSAVPVDG</sequence>
<reference evidence="5" key="1">
    <citation type="journal article" date="2019" name="Int. J. Syst. Evol. Microbiol.">
        <title>The Global Catalogue of Microorganisms (GCM) 10K type strain sequencing project: providing services to taxonomists for standard genome sequencing and annotation.</title>
        <authorList>
            <consortium name="The Broad Institute Genomics Platform"/>
            <consortium name="The Broad Institute Genome Sequencing Center for Infectious Disease"/>
            <person name="Wu L."/>
            <person name="Ma J."/>
        </authorList>
    </citation>
    <scope>NUCLEOTIDE SEQUENCE [LARGE SCALE GENOMIC DNA]</scope>
    <source>
        <strain evidence="5">CGMCC 4.1469</strain>
    </source>
</reference>
<evidence type="ECO:0000256" key="2">
    <source>
        <dbReference type="SAM" id="MobiDB-lite"/>
    </source>
</evidence>
<protein>
    <submittedName>
        <fullName evidence="4">Uncharacterized protein</fullName>
    </submittedName>
</protein>
<proteinExistence type="predicted"/>
<gene>
    <name evidence="4" type="ORF">ACFQDI_03295</name>
</gene>
<name>A0ABW0KK81_9BACT</name>
<keyword evidence="1" id="KW-0175">Coiled coil</keyword>
<dbReference type="EMBL" id="JBHSMQ010000001">
    <property type="protein sequence ID" value="MFC5453870.1"/>
    <property type="molecule type" value="Genomic_DNA"/>
</dbReference>
<feature type="chain" id="PRO_5045417581" evidence="3">
    <location>
        <begin position="25"/>
        <end position="354"/>
    </location>
</feature>
<feature type="region of interest" description="Disordered" evidence="2">
    <location>
        <begin position="188"/>
        <end position="207"/>
    </location>
</feature>
<dbReference type="Proteomes" id="UP001596052">
    <property type="component" value="Unassembled WGS sequence"/>
</dbReference>
<keyword evidence="3" id="KW-0732">Signal</keyword>
<accession>A0ABW0KK81</accession>
<dbReference type="RefSeq" id="WP_377163370.1">
    <property type="nucleotide sequence ID" value="NZ_JBHSMQ010000001.1"/>
</dbReference>
<evidence type="ECO:0000256" key="1">
    <source>
        <dbReference type="SAM" id="Coils"/>
    </source>
</evidence>
<feature type="coiled-coil region" evidence="1">
    <location>
        <begin position="126"/>
        <end position="157"/>
    </location>
</feature>